<dbReference type="InterPro" id="IPR000092">
    <property type="entry name" value="Polyprenyl_synt"/>
</dbReference>
<keyword evidence="5" id="KW-0460">Magnesium</keyword>
<keyword evidence="6" id="KW-0414">Isoprene biosynthesis</keyword>
<comment type="similarity">
    <text evidence="2">Belongs to the FPP/GGPP synthase family.</text>
</comment>
<comment type="caution">
    <text evidence="7">The sequence shown here is derived from an EMBL/GenBank/DDBJ whole genome shotgun (WGS) entry which is preliminary data.</text>
</comment>
<dbReference type="PANTHER" id="PTHR43281">
    <property type="entry name" value="FARNESYL DIPHOSPHATE SYNTHASE"/>
    <property type="match status" value="1"/>
</dbReference>
<organism evidence="7 8">
    <name type="scientific">Candidatus Faecivivens stercoravium</name>
    <dbReference type="NCBI Taxonomy" id="2840803"/>
    <lineage>
        <taxon>Bacteria</taxon>
        <taxon>Bacillati</taxon>
        <taxon>Bacillota</taxon>
        <taxon>Clostridia</taxon>
        <taxon>Eubacteriales</taxon>
        <taxon>Oscillospiraceae</taxon>
        <taxon>Oscillospiraceae incertae sedis</taxon>
        <taxon>Candidatus Faecivivens</taxon>
    </lineage>
</organism>
<evidence type="ECO:0000256" key="1">
    <source>
        <dbReference type="ARBA" id="ARBA00001946"/>
    </source>
</evidence>
<feature type="non-terminal residue" evidence="7">
    <location>
        <position position="1"/>
    </location>
</feature>
<evidence type="ECO:0000256" key="5">
    <source>
        <dbReference type="ARBA" id="ARBA00022842"/>
    </source>
</evidence>
<evidence type="ECO:0000313" key="7">
    <source>
        <dbReference type="EMBL" id="HIR60324.1"/>
    </source>
</evidence>
<dbReference type="PANTHER" id="PTHR43281:SF1">
    <property type="entry name" value="FARNESYL DIPHOSPHATE SYNTHASE"/>
    <property type="match status" value="1"/>
</dbReference>
<dbReference type="SUPFAM" id="SSF48576">
    <property type="entry name" value="Terpenoid synthases"/>
    <property type="match status" value="1"/>
</dbReference>
<dbReference type="Proteomes" id="UP000824241">
    <property type="component" value="Unassembled WGS sequence"/>
</dbReference>
<evidence type="ECO:0000256" key="2">
    <source>
        <dbReference type="ARBA" id="ARBA00006706"/>
    </source>
</evidence>
<dbReference type="GO" id="GO:0004659">
    <property type="term" value="F:prenyltransferase activity"/>
    <property type="evidence" value="ECO:0007669"/>
    <property type="project" value="InterPro"/>
</dbReference>
<dbReference type="Gene3D" id="1.10.600.10">
    <property type="entry name" value="Farnesyl Diphosphate Synthase"/>
    <property type="match status" value="1"/>
</dbReference>
<keyword evidence="4" id="KW-0479">Metal-binding</keyword>
<dbReference type="InterPro" id="IPR008949">
    <property type="entry name" value="Isoprenoid_synthase_dom_sf"/>
</dbReference>
<dbReference type="GO" id="GO:0008299">
    <property type="term" value="P:isoprenoid biosynthetic process"/>
    <property type="evidence" value="ECO:0007669"/>
    <property type="project" value="UniProtKB-KW"/>
</dbReference>
<comment type="cofactor">
    <cofactor evidence="1">
        <name>Mg(2+)</name>
        <dbReference type="ChEBI" id="CHEBI:18420"/>
    </cofactor>
</comment>
<dbReference type="EMBL" id="DVHA01000065">
    <property type="protein sequence ID" value="HIR60324.1"/>
    <property type="molecule type" value="Genomic_DNA"/>
</dbReference>
<evidence type="ECO:0000256" key="6">
    <source>
        <dbReference type="ARBA" id="ARBA00023229"/>
    </source>
</evidence>
<name>A0A9D1J4P4_9FIRM</name>
<dbReference type="GO" id="GO:0046872">
    <property type="term" value="F:metal ion binding"/>
    <property type="evidence" value="ECO:0007669"/>
    <property type="project" value="UniProtKB-KW"/>
</dbReference>
<evidence type="ECO:0000256" key="3">
    <source>
        <dbReference type="ARBA" id="ARBA00022679"/>
    </source>
</evidence>
<proteinExistence type="inferred from homology"/>
<evidence type="ECO:0000313" key="8">
    <source>
        <dbReference type="Proteomes" id="UP000824241"/>
    </source>
</evidence>
<reference evidence="7" key="1">
    <citation type="submission" date="2020-10" db="EMBL/GenBank/DDBJ databases">
        <authorList>
            <person name="Gilroy R."/>
        </authorList>
    </citation>
    <scope>NUCLEOTIDE SEQUENCE</scope>
    <source>
        <strain evidence="7">CHK189-12415</strain>
    </source>
</reference>
<keyword evidence="3" id="KW-0808">Transferase</keyword>
<dbReference type="Pfam" id="PF00348">
    <property type="entry name" value="polyprenyl_synt"/>
    <property type="match status" value="1"/>
</dbReference>
<dbReference type="AlphaFoldDB" id="A0A9D1J4P4"/>
<gene>
    <name evidence="7" type="ORF">IAB37_01940</name>
</gene>
<reference evidence="7" key="2">
    <citation type="journal article" date="2021" name="PeerJ">
        <title>Extensive microbial diversity within the chicken gut microbiome revealed by metagenomics and culture.</title>
        <authorList>
            <person name="Gilroy R."/>
            <person name="Ravi A."/>
            <person name="Getino M."/>
            <person name="Pursley I."/>
            <person name="Horton D.L."/>
            <person name="Alikhan N.F."/>
            <person name="Baker D."/>
            <person name="Gharbi K."/>
            <person name="Hall N."/>
            <person name="Watson M."/>
            <person name="Adriaenssens E.M."/>
            <person name="Foster-Nyarko E."/>
            <person name="Jarju S."/>
            <person name="Secka A."/>
            <person name="Antonio M."/>
            <person name="Oren A."/>
            <person name="Chaudhuri R.R."/>
            <person name="La Ragione R."/>
            <person name="Hildebrand F."/>
            <person name="Pallen M.J."/>
        </authorList>
    </citation>
    <scope>NUCLEOTIDE SEQUENCE</scope>
    <source>
        <strain evidence="7">CHK189-12415</strain>
    </source>
</reference>
<evidence type="ECO:0000256" key="4">
    <source>
        <dbReference type="ARBA" id="ARBA00022723"/>
    </source>
</evidence>
<sequence>FQVVDDILDATATAETLGKPVGSDAVNEKSTYVTALGLEKARAFAAQYTEQALEALSLFPEHEDLSALTRSLLSRDH</sequence>
<protein>
    <submittedName>
        <fullName evidence="7">Polyprenyl synthetase family protein</fullName>
    </submittedName>
</protein>
<accession>A0A9D1J4P4</accession>